<reference evidence="1" key="1">
    <citation type="journal article" date="2023" name="PLoS Negl. Trop. Dis.">
        <title>A genome sequence for Biomphalaria pfeifferi, the major vector snail for the human-infecting parasite Schistosoma mansoni.</title>
        <authorList>
            <person name="Bu L."/>
            <person name="Lu L."/>
            <person name="Laidemitt M.R."/>
            <person name="Zhang S.M."/>
            <person name="Mutuku M."/>
            <person name="Mkoji G."/>
            <person name="Steinauer M."/>
            <person name="Loker E.S."/>
        </authorList>
    </citation>
    <scope>NUCLEOTIDE SEQUENCE</scope>
    <source>
        <strain evidence="1">KasaAsao</strain>
    </source>
</reference>
<keyword evidence="2" id="KW-1185">Reference proteome</keyword>
<evidence type="ECO:0000313" key="2">
    <source>
        <dbReference type="Proteomes" id="UP001233172"/>
    </source>
</evidence>
<comment type="caution">
    <text evidence="1">The sequence shown here is derived from an EMBL/GenBank/DDBJ whole genome shotgun (WGS) entry which is preliminary data.</text>
</comment>
<organism evidence="1 2">
    <name type="scientific">Biomphalaria pfeifferi</name>
    <name type="common">Bloodfluke planorb</name>
    <name type="synonym">Freshwater snail</name>
    <dbReference type="NCBI Taxonomy" id="112525"/>
    <lineage>
        <taxon>Eukaryota</taxon>
        <taxon>Metazoa</taxon>
        <taxon>Spiralia</taxon>
        <taxon>Lophotrochozoa</taxon>
        <taxon>Mollusca</taxon>
        <taxon>Gastropoda</taxon>
        <taxon>Heterobranchia</taxon>
        <taxon>Euthyneura</taxon>
        <taxon>Panpulmonata</taxon>
        <taxon>Hygrophila</taxon>
        <taxon>Lymnaeoidea</taxon>
        <taxon>Planorbidae</taxon>
        <taxon>Biomphalaria</taxon>
    </lineage>
</organism>
<name>A0AAD8AXG9_BIOPF</name>
<feature type="non-terminal residue" evidence="1">
    <location>
        <position position="1"/>
    </location>
</feature>
<protein>
    <submittedName>
        <fullName evidence="1">Uncharacterized protein</fullName>
    </submittedName>
</protein>
<feature type="non-terminal residue" evidence="1">
    <location>
        <position position="69"/>
    </location>
</feature>
<dbReference type="EMBL" id="JASAOG010000202">
    <property type="protein sequence ID" value="KAK0044218.1"/>
    <property type="molecule type" value="Genomic_DNA"/>
</dbReference>
<sequence>GRCLELNCTPGKHLKGDKCVEILDQIDGRGLGYTLSYFLVTKDGSPEELSHHFTEEHSIDRSTHLLLAQ</sequence>
<accession>A0AAD8AXG9</accession>
<dbReference type="Proteomes" id="UP001233172">
    <property type="component" value="Unassembled WGS sequence"/>
</dbReference>
<dbReference type="AlphaFoldDB" id="A0AAD8AXG9"/>
<gene>
    <name evidence="1" type="ORF">Bpfe_026352</name>
</gene>
<evidence type="ECO:0000313" key="1">
    <source>
        <dbReference type="EMBL" id="KAK0044218.1"/>
    </source>
</evidence>
<reference evidence="1" key="2">
    <citation type="submission" date="2023-04" db="EMBL/GenBank/DDBJ databases">
        <authorList>
            <person name="Bu L."/>
            <person name="Lu L."/>
            <person name="Laidemitt M.R."/>
            <person name="Zhang S.M."/>
            <person name="Mutuku M."/>
            <person name="Mkoji G."/>
            <person name="Steinauer M."/>
            <person name="Loker E.S."/>
        </authorList>
    </citation>
    <scope>NUCLEOTIDE SEQUENCE</scope>
    <source>
        <strain evidence="1">KasaAsao</strain>
        <tissue evidence="1">Whole Snail</tissue>
    </source>
</reference>
<proteinExistence type="predicted"/>